<feature type="compositionally biased region" description="Acidic residues" evidence="1">
    <location>
        <begin position="110"/>
        <end position="128"/>
    </location>
</feature>
<dbReference type="KEGG" id="xcl:G4Z02_06490"/>
<dbReference type="AlphaFoldDB" id="A0A7L7KT53"/>
<organism evidence="2 3">
    <name type="scientific">Candidatus Xianfuyuplasma coldseepsis</name>
    <dbReference type="NCBI Taxonomy" id="2782163"/>
    <lineage>
        <taxon>Bacteria</taxon>
        <taxon>Bacillati</taxon>
        <taxon>Mycoplasmatota</taxon>
        <taxon>Mollicutes</taxon>
        <taxon>Candidatus Izemoplasmatales</taxon>
        <taxon>Candidatus Izemoplasmataceae</taxon>
        <taxon>Candidatus Xianfuyuplasma</taxon>
    </lineage>
</organism>
<sequence>MIKRGLYDLLGKTIEHKKFGLCEVLEVVQPDEGKFIGKIVDTNETKKFVFSTQFFNNINDFETVNVKVAKKATPSRVHKKVDLDKYRNHPLVKKIDQQEGGYRTRHLYEEPETDQVDDNEPETDDNED</sequence>
<dbReference type="Proteomes" id="UP000514720">
    <property type="component" value="Chromosome"/>
</dbReference>
<reference evidence="2 3" key="1">
    <citation type="submission" date="2020-02" db="EMBL/GenBank/DDBJ databases">
        <authorList>
            <person name="Zheng R.K."/>
            <person name="Sun C.M."/>
        </authorList>
    </citation>
    <scope>NUCLEOTIDE SEQUENCE [LARGE SCALE GENOMIC DNA]</scope>
    <source>
        <strain evidence="3">zrk13</strain>
    </source>
</reference>
<protein>
    <submittedName>
        <fullName evidence="2">Uncharacterized protein</fullName>
    </submittedName>
</protein>
<gene>
    <name evidence="2" type="ORF">G4Z02_06490</name>
</gene>
<accession>A0A7L7KT53</accession>
<evidence type="ECO:0000313" key="3">
    <source>
        <dbReference type="Proteomes" id="UP000514720"/>
    </source>
</evidence>
<dbReference type="EMBL" id="CP048914">
    <property type="protein sequence ID" value="QMS85416.1"/>
    <property type="molecule type" value="Genomic_DNA"/>
</dbReference>
<evidence type="ECO:0000313" key="2">
    <source>
        <dbReference type="EMBL" id="QMS85416.1"/>
    </source>
</evidence>
<name>A0A7L7KT53_9MOLU</name>
<keyword evidence="3" id="KW-1185">Reference proteome</keyword>
<dbReference type="RefSeq" id="WP_258877210.1">
    <property type="nucleotide sequence ID" value="NZ_CP048914.1"/>
</dbReference>
<feature type="region of interest" description="Disordered" evidence="1">
    <location>
        <begin position="94"/>
        <end position="128"/>
    </location>
</feature>
<evidence type="ECO:0000256" key="1">
    <source>
        <dbReference type="SAM" id="MobiDB-lite"/>
    </source>
</evidence>
<proteinExistence type="predicted"/>